<comment type="caution">
    <text evidence="1">The sequence shown here is derived from an EMBL/GenBank/DDBJ whole genome shotgun (WGS) entry which is preliminary data.</text>
</comment>
<evidence type="ECO:0000313" key="2">
    <source>
        <dbReference type="Proteomes" id="UP001143486"/>
    </source>
</evidence>
<dbReference type="RefSeq" id="WP_271186555.1">
    <property type="nucleotide sequence ID" value="NZ_BSFE01000004.1"/>
</dbReference>
<proteinExistence type="predicted"/>
<organism evidence="1 2">
    <name type="scientific">Maricaulis virginensis</name>
    <dbReference type="NCBI Taxonomy" id="144022"/>
    <lineage>
        <taxon>Bacteria</taxon>
        <taxon>Pseudomonadati</taxon>
        <taxon>Pseudomonadota</taxon>
        <taxon>Alphaproteobacteria</taxon>
        <taxon>Maricaulales</taxon>
        <taxon>Maricaulaceae</taxon>
        <taxon>Maricaulis</taxon>
    </lineage>
</organism>
<name>A0A9W6INA3_9PROT</name>
<sequence length="256" mass="26862">MTKLWLAATALTTALMTSGCVIVVADEGDGAKMMRQHRSADGYIVLDRDGDYSRLSGDLNLRGRLGGDLSLVSGDVDADGLEVGGEVSIAAGDVNFTGKVDGEVSIAGGDVSWNGEAGDELSIAAGNLTVHGHIAGPASLASGNMEVDATFRDGLSAHAGSMTINGEVHGPLELVAINEMRRNRDYDDEGDIEIGARVHDGGQVCGIRVTIASTARIDGHFEVFAEHQPVVESGARVDDLVFTPRDRRDCEDLIDN</sequence>
<evidence type="ECO:0008006" key="3">
    <source>
        <dbReference type="Google" id="ProtNLM"/>
    </source>
</evidence>
<reference evidence="1" key="2">
    <citation type="submission" date="2023-01" db="EMBL/GenBank/DDBJ databases">
        <authorList>
            <person name="Sun Q."/>
            <person name="Evtushenko L."/>
        </authorList>
    </citation>
    <scope>NUCLEOTIDE SEQUENCE</scope>
    <source>
        <strain evidence="1">VKM B-1513</strain>
    </source>
</reference>
<dbReference type="AlphaFoldDB" id="A0A9W6INA3"/>
<accession>A0A9W6INA3</accession>
<dbReference type="EMBL" id="BSFE01000004">
    <property type="protein sequence ID" value="GLK52185.1"/>
    <property type="molecule type" value="Genomic_DNA"/>
</dbReference>
<keyword evidence="2" id="KW-1185">Reference proteome</keyword>
<dbReference type="PROSITE" id="PS51257">
    <property type="entry name" value="PROKAR_LIPOPROTEIN"/>
    <property type="match status" value="1"/>
</dbReference>
<protein>
    <recommendedName>
        <fullName evidence="3">Polymer-forming protein</fullName>
    </recommendedName>
</protein>
<evidence type="ECO:0000313" key="1">
    <source>
        <dbReference type="EMBL" id="GLK52185.1"/>
    </source>
</evidence>
<gene>
    <name evidence="1" type="ORF">GCM10017621_16930</name>
</gene>
<reference evidence="1" key="1">
    <citation type="journal article" date="2014" name="Int. J. Syst. Evol. Microbiol.">
        <title>Complete genome sequence of Corynebacterium casei LMG S-19264T (=DSM 44701T), isolated from a smear-ripened cheese.</title>
        <authorList>
            <consortium name="US DOE Joint Genome Institute (JGI-PGF)"/>
            <person name="Walter F."/>
            <person name="Albersmeier A."/>
            <person name="Kalinowski J."/>
            <person name="Ruckert C."/>
        </authorList>
    </citation>
    <scope>NUCLEOTIDE SEQUENCE</scope>
    <source>
        <strain evidence="1">VKM B-1513</strain>
    </source>
</reference>
<dbReference type="Proteomes" id="UP001143486">
    <property type="component" value="Unassembled WGS sequence"/>
</dbReference>